<evidence type="ECO:0000256" key="3">
    <source>
        <dbReference type="SAM" id="Phobius"/>
    </source>
</evidence>
<name>A0A915CR34_9BILA</name>
<accession>A0A915CR34</accession>
<keyword evidence="3" id="KW-0812">Transmembrane</keyword>
<dbReference type="PRINTS" id="PR00724">
    <property type="entry name" value="CRBOXYPTASEC"/>
</dbReference>
<evidence type="ECO:0000313" key="4">
    <source>
        <dbReference type="Proteomes" id="UP000887574"/>
    </source>
</evidence>
<sequence length="431" mass="48371">MNPDHWDREIFIPSFTPSQGTTLDILTLLLVISFTIGLLSLNPTQQMTTNFVVCPGCSSLEGLLQELGPYFINDDGATLRPNPNAWNKFANVLFLESSAGVGFSYSVDGNVTTNDDQTAQENYIAIQQFLKKFPAFTSNPVFITGESYAGIYVPTLVSLILDGQDNHHINLQGMAIGNGVANNELDVTTKLEFFYYHGIIDEADWQLFLAKCCDGNVGKCKISDFEQPKCDLVNGFLEDQPDYNPYDIYRKCESSTEKTAARSAKYRSRNLTSKMSWGSSSSNGVTCFNDTAITTYLNTEAVKKALNIPNEVGKWIMCNDDIFERYERQYPDTSVFIKKAIDANIRVLLYYGDTDTVCNFLMGQRFSQNLGYKVVEKKKAWKVDGQVAGFKTSYEKDFTFITVLGSGHMAPEWRAVQTKFAIENFVQNKPI</sequence>
<dbReference type="GO" id="GO:0004185">
    <property type="term" value="F:serine-type carboxypeptidase activity"/>
    <property type="evidence" value="ECO:0007669"/>
    <property type="project" value="UniProtKB-UniRule"/>
</dbReference>
<dbReference type="PANTHER" id="PTHR11802:SF418">
    <property type="entry name" value="SERINE CARBOXYPEPTIDASE CTSA-1.1"/>
    <property type="match status" value="1"/>
</dbReference>
<dbReference type="FunFam" id="3.40.50.12670:FF:000002">
    <property type="entry name" value="Carboxypeptidase"/>
    <property type="match status" value="1"/>
</dbReference>
<keyword evidence="2" id="KW-0121">Carboxypeptidase</keyword>
<dbReference type="PANTHER" id="PTHR11802">
    <property type="entry name" value="SERINE PROTEASE FAMILY S10 SERINE CARBOXYPEPTIDASE"/>
    <property type="match status" value="1"/>
</dbReference>
<dbReference type="InterPro" id="IPR033124">
    <property type="entry name" value="Ser_caboxypep_his_AS"/>
</dbReference>
<dbReference type="InterPro" id="IPR001563">
    <property type="entry name" value="Peptidase_S10"/>
</dbReference>
<evidence type="ECO:0000256" key="1">
    <source>
        <dbReference type="ARBA" id="ARBA00009431"/>
    </source>
</evidence>
<dbReference type="InterPro" id="IPR018202">
    <property type="entry name" value="Ser_caboxypep_ser_AS"/>
</dbReference>
<keyword evidence="2" id="KW-0378">Hydrolase</keyword>
<dbReference type="InterPro" id="IPR029058">
    <property type="entry name" value="AB_hydrolase_fold"/>
</dbReference>
<keyword evidence="3" id="KW-1133">Transmembrane helix</keyword>
<organism evidence="4 5">
    <name type="scientific">Ditylenchus dipsaci</name>
    <dbReference type="NCBI Taxonomy" id="166011"/>
    <lineage>
        <taxon>Eukaryota</taxon>
        <taxon>Metazoa</taxon>
        <taxon>Ecdysozoa</taxon>
        <taxon>Nematoda</taxon>
        <taxon>Chromadorea</taxon>
        <taxon>Rhabditida</taxon>
        <taxon>Tylenchina</taxon>
        <taxon>Tylenchomorpha</taxon>
        <taxon>Sphaerularioidea</taxon>
        <taxon>Anguinidae</taxon>
        <taxon>Anguininae</taxon>
        <taxon>Ditylenchus</taxon>
    </lineage>
</organism>
<evidence type="ECO:0000313" key="5">
    <source>
        <dbReference type="WBParaSite" id="jg11707"/>
    </source>
</evidence>
<proteinExistence type="inferred from homology"/>
<dbReference type="SUPFAM" id="SSF53474">
    <property type="entry name" value="alpha/beta-Hydrolases"/>
    <property type="match status" value="1"/>
</dbReference>
<dbReference type="Pfam" id="PF00450">
    <property type="entry name" value="Peptidase_S10"/>
    <property type="match status" value="1"/>
</dbReference>
<dbReference type="Gene3D" id="3.40.50.1820">
    <property type="entry name" value="alpha/beta hydrolase"/>
    <property type="match status" value="1"/>
</dbReference>
<evidence type="ECO:0000256" key="2">
    <source>
        <dbReference type="RuleBase" id="RU361156"/>
    </source>
</evidence>
<dbReference type="AlphaFoldDB" id="A0A915CR34"/>
<dbReference type="PROSITE" id="PS00560">
    <property type="entry name" value="CARBOXYPEPT_SER_HIS"/>
    <property type="match status" value="1"/>
</dbReference>
<dbReference type="GO" id="GO:0006508">
    <property type="term" value="P:proteolysis"/>
    <property type="evidence" value="ECO:0007669"/>
    <property type="project" value="UniProtKB-KW"/>
</dbReference>
<reference evidence="5" key="1">
    <citation type="submission" date="2022-11" db="UniProtKB">
        <authorList>
            <consortium name="WormBaseParasite"/>
        </authorList>
    </citation>
    <scope>IDENTIFICATION</scope>
</reference>
<dbReference type="EC" id="3.4.16.-" evidence="2"/>
<keyword evidence="4" id="KW-1185">Reference proteome</keyword>
<feature type="transmembrane region" description="Helical" evidence="3">
    <location>
        <begin position="21"/>
        <end position="41"/>
    </location>
</feature>
<protein>
    <recommendedName>
        <fullName evidence="2">Carboxypeptidase</fullName>
        <ecNumber evidence="2">3.4.16.-</ecNumber>
    </recommendedName>
</protein>
<dbReference type="PROSITE" id="PS00131">
    <property type="entry name" value="CARBOXYPEPT_SER_SER"/>
    <property type="match status" value="1"/>
</dbReference>
<keyword evidence="2" id="KW-0645">Protease</keyword>
<dbReference type="WBParaSite" id="jg11707">
    <property type="protein sequence ID" value="jg11707"/>
    <property type="gene ID" value="jg11707"/>
</dbReference>
<comment type="similarity">
    <text evidence="1 2">Belongs to the peptidase S10 family.</text>
</comment>
<keyword evidence="3" id="KW-0472">Membrane</keyword>
<dbReference type="Proteomes" id="UP000887574">
    <property type="component" value="Unplaced"/>
</dbReference>